<evidence type="ECO:0000256" key="3">
    <source>
        <dbReference type="ARBA" id="ARBA00022723"/>
    </source>
</evidence>
<accession>D0L4Z8</accession>
<feature type="binding site" evidence="6">
    <location>
        <position position="9"/>
    </location>
    <ligand>
        <name>Mg(2+)</name>
        <dbReference type="ChEBI" id="CHEBI:18420"/>
    </ligand>
</feature>
<sequence>MMTSPMLLDINVLVALSWDQHVHHGVAHERFAQLTEWSTCPVTEAGLVRVLMTESAVGRVVTGAEALGQLAALRTVTGWGFLHDDASLADSVIDLRVLMGRRQVTDLHLVNLAARNGRKLATFDAGLRESLVPADRAWVEVWSA</sequence>
<evidence type="ECO:0000313" key="8">
    <source>
        <dbReference type="EMBL" id="ACY20450.1"/>
    </source>
</evidence>
<name>D0L4Z8_GORB4</name>
<dbReference type="GO" id="GO:0045926">
    <property type="term" value="P:negative regulation of growth"/>
    <property type="evidence" value="ECO:0007669"/>
    <property type="project" value="UniProtKB-ARBA"/>
</dbReference>
<evidence type="ECO:0000256" key="2">
    <source>
        <dbReference type="ARBA" id="ARBA00022722"/>
    </source>
</evidence>
<feature type="domain" description="PIN" evidence="7">
    <location>
        <begin position="6"/>
        <end position="128"/>
    </location>
</feature>
<dbReference type="eggNOG" id="COG1848">
    <property type="taxonomic scope" value="Bacteria"/>
</dbReference>
<reference evidence="9" key="1">
    <citation type="submission" date="2009-10" db="EMBL/GenBank/DDBJ databases">
        <title>The complete chromosome of Gordonia bronchialis DSM 43247.</title>
        <authorList>
            <consortium name="US DOE Joint Genome Institute (JGI-PGF)"/>
            <person name="Lucas S."/>
            <person name="Copeland A."/>
            <person name="Lapidus A."/>
            <person name="Glavina del Rio T."/>
            <person name="Dalin E."/>
            <person name="Tice H."/>
            <person name="Bruce D."/>
            <person name="Goodwin L."/>
            <person name="Pitluck S."/>
            <person name="Kyrpides N."/>
            <person name="Mavromatis K."/>
            <person name="Ivanova N."/>
            <person name="Ovchinnikova G."/>
            <person name="Saunders E."/>
            <person name="Brettin T."/>
            <person name="Detter J.C."/>
            <person name="Han C."/>
            <person name="Larimer F."/>
            <person name="Land M."/>
            <person name="Hauser L."/>
            <person name="Markowitz V."/>
            <person name="Cheng J.-F."/>
            <person name="Hugenholtz P."/>
            <person name="Woyke T."/>
            <person name="Wu D."/>
            <person name="Jando M."/>
            <person name="Schneider S."/>
            <person name="Goeker M."/>
            <person name="Klenk H.-P."/>
            <person name="Eisen J.A."/>
        </authorList>
    </citation>
    <scope>NUCLEOTIDE SEQUENCE [LARGE SCALE GENOMIC DNA]</scope>
    <source>
        <strain evidence="9">ATCC 25592 / DSM 43247 / BCRC 13721 / JCM 3198 / KCTC 3076 / NBRC 16047 / NCTC 10667</strain>
    </source>
</reference>
<keyword evidence="1 6" id="KW-1277">Toxin-antitoxin system</keyword>
<keyword evidence="3 6" id="KW-0479">Metal-binding</keyword>
<dbReference type="GO" id="GO:0016788">
    <property type="term" value="F:hydrolase activity, acting on ester bonds"/>
    <property type="evidence" value="ECO:0007669"/>
    <property type="project" value="InterPro"/>
</dbReference>
<dbReference type="InterPro" id="IPR006226">
    <property type="entry name" value="Mtu_PIN"/>
</dbReference>
<keyword evidence="2 6" id="KW-0540">Nuclease</keyword>
<dbReference type="NCBIfam" id="TIGR00028">
    <property type="entry name" value="Mtu_PIN_fam"/>
    <property type="match status" value="1"/>
</dbReference>
<comment type="similarity">
    <text evidence="6">Belongs to the PINc/VapC protein family.</text>
</comment>
<dbReference type="HAMAP" id="MF_00265">
    <property type="entry name" value="VapC_Nob1"/>
    <property type="match status" value="1"/>
</dbReference>
<evidence type="ECO:0000256" key="5">
    <source>
        <dbReference type="ARBA" id="ARBA00022842"/>
    </source>
</evidence>
<comment type="function">
    <text evidence="6">Toxic component of a toxin-antitoxin (TA) system. An RNase.</text>
</comment>
<keyword evidence="4 6" id="KW-0378">Hydrolase</keyword>
<evidence type="ECO:0000313" key="9">
    <source>
        <dbReference type="Proteomes" id="UP000001219"/>
    </source>
</evidence>
<dbReference type="InterPro" id="IPR029060">
    <property type="entry name" value="PIN-like_dom_sf"/>
</dbReference>
<dbReference type="Pfam" id="PF01850">
    <property type="entry name" value="PIN"/>
    <property type="match status" value="1"/>
</dbReference>
<feature type="binding site" evidence="6">
    <location>
        <position position="106"/>
    </location>
    <ligand>
        <name>Mg(2+)</name>
        <dbReference type="ChEBI" id="CHEBI:18420"/>
    </ligand>
</feature>
<dbReference type="GO" id="GO:0000287">
    <property type="term" value="F:magnesium ion binding"/>
    <property type="evidence" value="ECO:0007669"/>
    <property type="project" value="UniProtKB-UniRule"/>
</dbReference>
<dbReference type="Proteomes" id="UP000001219">
    <property type="component" value="Chromosome"/>
</dbReference>
<dbReference type="HOGENOM" id="CLU_145365_0_0_11"/>
<evidence type="ECO:0000259" key="7">
    <source>
        <dbReference type="Pfam" id="PF01850"/>
    </source>
</evidence>
<evidence type="ECO:0000256" key="4">
    <source>
        <dbReference type="ARBA" id="ARBA00022801"/>
    </source>
</evidence>
<dbReference type="EC" id="3.1.-.-" evidence="6"/>
<comment type="cofactor">
    <cofactor evidence="6">
        <name>Mg(2+)</name>
        <dbReference type="ChEBI" id="CHEBI:18420"/>
    </cofactor>
</comment>
<dbReference type="GO" id="GO:0004540">
    <property type="term" value="F:RNA nuclease activity"/>
    <property type="evidence" value="ECO:0007669"/>
    <property type="project" value="InterPro"/>
</dbReference>
<gene>
    <name evidence="6" type="primary">vapC</name>
    <name evidence="8" type="ordered locus">Gbro_1142</name>
</gene>
<keyword evidence="6" id="KW-0800">Toxin</keyword>
<dbReference type="InterPro" id="IPR022907">
    <property type="entry name" value="VapC_family"/>
</dbReference>
<dbReference type="GO" id="GO:0090729">
    <property type="term" value="F:toxin activity"/>
    <property type="evidence" value="ECO:0007669"/>
    <property type="project" value="UniProtKB-KW"/>
</dbReference>
<dbReference type="EMBL" id="CP001802">
    <property type="protein sequence ID" value="ACY20450.1"/>
    <property type="molecule type" value="Genomic_DNA"/>
</dbReference>
<dbReference type="SUPFAM" id="SSF88723">
    <property type="entry name" value="PIN domain-like"/>
    <property type="match status" value="1"/>
</dbReference>
<protein>
    <recommendedName>
        <fullName evidence="6">Ribonuclease VapC</fullName>
        <shortName evidence="6">RNase VapC</shortName>
        <ecNumber evidence="6">3.1.-.-</ecNumber>
    </recommendedName>
    <alternativeName>
        <fullName evidence="6">Toxin VapC</fullName>
    </alternativeName>
</protein>
<reference evidence="8 9" key="2">
    <citation type="journal article" date="2010" name="Stand. Genomic Sci.">
        <title>Complete genome sequence of Gordonia bronchialis type strain (3410).</title>
        <authorList>
            <person name="Ivanova N."/>
            <person name="Sikorski J."/>
            <person name="Jando M."/>
            <person name="Lapidus A."/>
            <person name="Nolan M."/>
            <person name="Lucas S."/>
            <person name="Del Rio T.G."/>
            <person name="Tice H."/>
            <person name="Copeland A."/>
            <person name="Cheng J.F."/>
            <person name="Chen F."/>
            <person name="Bruce D."/>
            <person name="Goodwin L."/>
            <person name="Pitluck S."/>
            <person name="Mavromatis K."/>
            <person name="Ovchinnikova G."/>
            <person name="Pati A."/>
            <person name="Chen A."/>
            <person name="Palaniappan K."/>
            <person name="Land M."/>
            <person name="Hauser L."/>
            <person name="Chang Y.J."/>
            <person name="Jeffries C.D."/>
            <person name="Chain P."/>
            <person name="Saunders E."/>
            <person name="Han C."/>
            <person name="Detter J.C."/>
            <person name="Brettin T."/>
            <person name="Rohde M."/>
            <person name="Goker M."/>
            <person name="Bristow J."/>
            <person name="Eisen J.A."/>
            <person name="Markowitz V."/>
            <person name="Hugenholtz P."/>
            <person name="Klenk H.P."/>
            <person name="Kyrpides N.C."/>
        </authorList>
    </citation>
    <scope>NUCLEOTIDE SEQUENCE [LARGE SCALE GENOMIC DNA]</scope>
    <source>
        <strain evidence="9">ATCC 25592 / DSM 43247 / BCRC 13721 / JCM 3198 / KCTC 3076 / NBRC 16047 / NCTC 10667</strain>
    </source>
</reference>
<evidence type="ECO:0000256" key="6">
    <source>
        <dbReference type="HAMAP-Rule" id="MF_00265"/>
    </source>
</evidence>
<keyword evidence="9" id="KW-1185">Reference proteome</keyword>
<dbReference type="AlphaFoldDB" id="D0L4Z8"/>
<organism evidence="8 9">
    <name type="scientific">Gordonia bronchialis (strain ATCC 25592 / DSM 43247 / BCRC 13721 / JCM 3198 / KCTC 3076 / NBRC 16047 / NCTC 10667)</name>
    <name type="common">Rhodococcus bronchialis</name>
    <dbReference type="NCBI Taxonomy" id="526226"/>
    <lineage>
        <taxon>Bacteria</taxon>
        <taxon>Bacillati</taxon>
        <taxon>Actinomycetota</taxon>
        <taxon>Actinomycetes</taxon>
        <taxon>Mycobacteriales</taxon>
        <taxon>Gordoniaceae</taxon>
        <taxon>Gordonia</taxon>
    </lineage>
</organism>
<dbReference type="KEGG" id="gbr:Gbro_1142"/>
<dbReference type="InterPro" id="IPR002716">
    <property type="entry name" value="PIN_dom"/>
</dbReference>
<evidence type="ECO:0000256" key="1">
    <source>
        <dbReference type="ARBA" id="ARBA00022649"/>
    </source>
</evidence>
<keyword evidence="5 6" id="KW-0460">Magnesium</keyword>
<proteinExistence type="inferred from homology"/>